<evidence type="ECO:0000256" key="3">
    <source>
        <dbReference type="ARBA" id="ARBA00023125"/>
    </source>
</evidence>
<evidence type="ECO:0000256" key="7">
    <source>
        <dbReference type="SAM" id="MobiDB-lite"/>
    </source>
</evidence>
<gene>
    <name evidence="9" type="ORF">SPHA_77249</name>
</gene>
<feature type="compositionally biased region" description="Acidic residues" evidence="7">
    <location>
        <begin position="82"/>
        <end position="92"/>
    </location>
</feature>
<dbReference type="CDD" id="cd00086">
    <property type="entry name" value="homeodomain"/>
    <property type="match status" value="1"/>
</dbReference>
<evidence type="ECO:0000313" key="9">
    <source>
        <dbReference type="EMBL" id="CAE1327856.1"/>
    </source>
</evidence>
<evidence type="ECO:0000256" key="2">
    <source>
        <dbReference type="ARBA" id="ARBA00008446"/>
    </source>
</evidence>
<keyword evidence="5 6" id="KW-0539">Nucleus</keyword>
<dbReference type="GO" id="GO:0000978">
    <property type="term" value="F:RNA polymerase II cis-regulatory region sequence-specific DNA binding"/>
    <property type="evidence" value="ECO:0007669"/>
    <property type="project" value="TreeGrafter"/>
</dbReference>
<dbReference type="Proteomes" id="UP000597762">
    <property type="component" value="Unassembled WGS sequence"/>
</dbReference>
<comment type="caution">
    <text evidence="9">The sequence shown here is derived from an EMBL/GenBank/DDBJ whole genome shotgun (WGS) entry which is preliminary data.</text>
</comment>
<dbReference type="InterPro" id="IPR009057">
    <property type="entry name" value="Homeodomain-like_sf"/>
</dbReference>
<evidence type="ECO:0000313" key="10">
    <source>
        <dbReference type="Proteomes" id="UP000597762"/>
    </source>
</evidence>
<feature type="compositionally biased region" description="Polar residues" evidence="7">
    <location>
        <begin position="94"/>
        <end position="104"/>
    </location>
</feature>
<dbReference type="Pfam" id="PF05920">
    <property type="entry name" value="Homeobox_KN"/>
    <property type="match status" value="1"/>
</dbReference>
<dbReference type="EMBL" id="CAHIKZ030005511">
    <property type="protein sequence ID" value="CAE1327856.1"/>
    <property type="molecule type" value="Genomic_DNA"/>
</dbReference>
<keyword evidence="3 6" id="KW-0238">DNA-binding</keyword>
<dbReference type="InterPro" id="IPR008422">
    <property type="entry name" value="KN_HD"/>
</dbReference>
<sequence length="261" mass="29258">MSKPLKRWLYRHKDKPYPSRAEKQSLAAGSNMTLTQVSNWFANVRRRLKNTVPCPDGSWSTRIRRYNDYVEGNAELFSVYSDDGESLSDDSDTGAATRNSTTFPLDSDLLSEGDSPTNDQGESGQSLDFDRRLPFSCRSLDDNNASSSDPLDMIDQELMSHPKFKQTILQRYLNDTYNHAGFRVDTVTANDERKVSDSLCSRDYEEMSTPSSSPRVNGAHQTVFDGMEPFFICLFILTAGLGLRGNGTSILVPLSFNIGIY</sequence>
<dbReference type="PANTHER" id="PTHR11211">
    <property type="entry name" value="IROQUOIS-CLASS HOMEODOMAIN PROTEIN IRX"/>
    <property type="match status" value="1"/>
</dbReference>
<dbReference type="OrthoDB" id="21495at2759"/>
<name>A0A812ERL0_ACAPH</name>
<dbReference type="PROSITE" id="PS00027">
    <property type="entry name" value="HOMEOBOX_1"/>
    <property type="match status" value="1"/>
</dbReference>
<dbReference type="GO" id="GO:0005634">
    <property type="term" value="C:nucleus"/>
    <property type="evidence" value="ECO:0007669"/>
    <property type="project" value="UniProtKB-SubCell"/>
</dbReference>
<dbReference type="SUPFAM" id="SSF46689">
    <property type="entry name" value="Homeodomain-like"/>
    <property type="match status" value="1"/>
</dbReference>
<dbReference type="Gene3D" id="1.10.10.60">
    <property type="entry name" value="Homeodomain-like"/>
    <property type="match status" value="1"/>
</dbReference>
<keyword evidence="10" id="KW-1185">Reference proteome</keyword>
<accession>A0A812ERL0</accession>
<organism evidence="9 10">
    <name type="scientific">Acanthosepion pharaonis</name>
    <name type="common">Pharaoh cuttlefish</name>
    <name type="synonym">Sepia pharaonis</name>
    <dbReference type="NCBI Taxonomy" id="158019"/>
    <lineage>
        <taxon>Eukaryota</taxon>
        <taxon>Metazoa</taxon>
        <taxon>Spiralia</taxon>
        <taxon>Lophotrochozoa</taxon>
        <taxon>Mollusca</taxon>
        <taxon>Cephalopoda</taxon>
        <taxon>Coleoidea</taxon>
        <taxon>Decapodiformes</taxon>
        <taxon>Sepiida</taxon>
        <taxon>Sepiina</taxon>
        <taxon>Sepiidae</taxon>
        <taxon>Acanthosepion</taxon>
    </lineage>
</organism>
<feature type="DNA-binding region" description="Homeobox" evidence="6">
    <location>
        <begin position="3"/>
        <end position="52"/>
    </location>
</feature>
<evidence type="ECO:0000256" key="1">
    <source>
        <dbReference type="ARBA" id="ARBA00004123"/>
    </source>
</evidence>
<dbReference type="InterPro" id="IPR017970">
    <property type="entry name" value="Homeobox_CS"/>
</dbReference>
<dbReference type="PROSITE" id="PS50071">
    <property type="entry name" value="HOMEOBOX_2"/>
    <property type="match status" value="1"/>
</dbReference>
<comment type="similarity">
    <text evidence="2">Belongs to the TALE/IRO homeobox family.</text>
</comment>
<evidence type="ECO:0000259" key="8">
    <source>
        <dbReference type="PROSITE" id="PS50071"/>
    </source>
</evidence>
<dbReference type="SMART" id="SM00389">
    <property type="entry name" value="HOX"/>
    <property type="match status" value="1"/>
</dbReference>
<reference evidence="9" key="1">
    <citation type="submission" date="2021-01" db="EMBL/GenBank/DDBJ databases">
        <authorList>
            <person name="Li R."/>
            <person name="Bekaert M."/>
        </authorList>
    </citation>
    <scope>NUCLEOTIDE SEQUENCE</scope>
    <source>
        <strain evidence="9">Farmed</strain>
    </source>
</reference>
<dbReference type="PANTHER" id="PTHR11211:SF3">
    <property type="entry name" value="HOMEOBOX PROTEIN MOHAWK"/>
    <property type="match status" value="1"/>
</dbReference>
<dbReference type="GO" id="GO:0048468">
    <property type="term" value="P:cell development"/>
    <property type="evidence" value="ECO:0007669"/>
    <property type="project" value="TreeGrafter"/>
</dbReference>
<feature type="region of interest" description="Disordered" evidence="7">
    <location>
        <begin position="81"/>
        <end position="128"/>
    </location>
</feature>
<dbReference type="GO" id="GO:0007517">
    <property type="term" value="P:muscle organ development"/>
    <property type="evidence" value="ECO:0007669"/>
    <property type="project" value="TreeGrafter"/>
</dbReference>
<dbReference type="GO" id="GO:0000981">
    <property type="term" value="F:DNA-binding transcription factor activity, RNA polymerase II-specific"/>
    <property type="evidence" value="ECO:0007669"/>
    <property type="project" value="InterPro"/>
</dbReference>
<evidence type="ECO:0000256" key="4">
    <source>
        <dbReference type="ARBA" id="ARBA00023155"/>
    </source>
</evidence>
<keyword evidence="4 6" id="KW-0371">Homeobox</keyword>
<feature type="domain" description="Homeobox" evidence="8">
    <location>
        <begin position="1"/>
        <end position="51"/>
    </location>
</feature>
<proteinExistence type="inferred from homology"/>
<protein>
    <recommendedName>
        <fullName evidence="8">Homeobox domain-containing protein</fullName>
    </recommendedName>
</protein>
<evidence type="ECO:0000256" key="5">
    <source>
        <dbReference type="ARBA" id="ARBA00023242"/>
    </source>
</evidence>
<dbReference type="InterPro" id="IPR001356">
    <property type="entry name" value="HD"/>
</dbReference>
<comment type="subcellular location">
    <subcellularLocation>
        <location evidence="1 6">Nucleus</location>
    </subcellularLocation>
</comment>
<feature type="compositionally biased region" description="Polar residues" evidence="7">
    <location>
        <begin position="114"/>
        <end position="126"/>
    </location>
</feature>
<dbReference type="AlphaFoldDB" id="A0A812ERL0"/>
<evidence type="ECO:0000256" key="6">
    <source>
        <dbReference type="PROSITE-ProRule" id="PRU00108"/>
    </source>
</evidence>